<evidence type="ECO:0000256" key="1">
    <source>
        <dbReference type="SAM" id="Phobius"/>
    </source>
</evidence>
<dbReference type="STRING" id="57577.A0A2K3L2C5"/>
<reference evidence="3 4" key="1">
    <citation type="journal article" date="2014" name="Am. J. Bot.">
        <title>Genome assembly and annotation for red clover (Trifolium pratense; Fabaceae).</title>
        <authorList>
            <person name="Istvanek J."/>
            <person name="Jaros M."/>
            <person name="Krenek A."/>
            <person name="Repkova J."/>
        </authorList>
    </citation>
    <scope>NUCLEOTIDE SEQUENCE [LARGE SCALE GENOMIC DNA]</scope>
    <source>
        <strain evidence="4">cv. Tatra</strain>
        <tissue evidence="3">Young leaves</tissue>
    </source>
</reference>
<dbReference type="ExpressionAtlas" id="A0A2K3L2C5">
    <property type="expression patterns" value="baseline"/>
</dbReference>
<dbReference type="Pfam" id="PF03168">
    <property type="entry name" value="LEA_2"/>
    <property type="match status" value="1"/>
</dbReference>
<dbReference type="InterPro" id="IPR004864">
    <property type="entry name" value="LEA_2"/>
</dbReference>
<dbReference type="Proteomes" id="UP000236291">
    <property type="component" value="Unassembled WGS sequence"/>
</dbReference>
<dbReference type="AlphaFoldDB" id="A0A2K3L2C5"/>
<dbReference type="InterPro" id="IPR055301">
    <property type="entry name" value="Lea14-like_2"/>
</dbReference>
<feature type="transmembrane region" description="Helical" evidence="1">
    <location>
        <begin position="37"/>
        <end position="61"/>
    </location>
</feature>
<dbReference type="SUPFAM" id="SSF117070">
    <property type="entry name" value="LEA14-like"/>
    <property type="match status" value="1"/>
</dbReference>
<dbReference type="PANTHER" id="PTHR31852">
    <property type="entry name" value="LATE EMBRYOGENESIS ABUNDANT (LEA) HYDROXYPROLINE-RICH GLYCOPROTEIN FAMILY"/>
    <property type="match status" value="1"/>
</dbReference>
<accession>A0A2K3L2C5</accession>
<sequence>MAETDQAKPLASFRVHPRSDDEEKALKTKNRRRKFKLCGCITTILLLLLVIVIVILVFTVFKVKDPKVTTNEIQLTNFDVNVGQLLTGQIKINITMVVNMSIKNSNRASFRLGNSTTSVYYRGISVADAQIPPGIVIKARKTSGLNVTVDVMADRLVSSPDLLGDVRNGEMIMTTYSQFLFGFGAAVLVVANGVRVLFSYGWFLKFIGIVVGVIGTLPLDWIFQNITNNMRGVCEVDWTSTFMVACWYLWTWRNKEIFEEGFQRPIDPTYAVIKMTKEIEWCFNNPWSCNRHDTIFIGCKRPPEGWVKLNCDGSQNNRLDIV</sequence>
<name>A0A2K3L2C5_TRIPR</name>
<feature type="transmembrane region" description="Helical" evidence="1">
    <location>
        <begin position="204"/>
        <end position="223"/>
    </location>
</feature>
<gene>
    <name evidence="3" type="ORF">L195_g028590</name>
</gene>
<protein>
    <submittedName>
        <fullName evidence="3">Late embryogenesis abundant protein</fullName>
    </submittedName>
</protein>
<proteinExistence type="predicted"/>
<evidence type="ECO:0000259" key="2">
    <source>
        <dbReference type="Pfam" id="PF03168"/>
    </source>
</evidence>
<reference evidence="3 4" key="2">
    <citation type="journal article" date="2017" name="Front. Plant Sci.">
        <title>Gene Classification and Mining of Molecular Markers Useful in Red Clover (Trifolium pratense) Breeding.</title>
        <authorList>
            <person name="Istvanek J."/>
            <person name="Dluhosova J."/>
            <person name="Dluhos P."/>
            <person name="Patkova L."/>
            <person name="Nedelnik J."/>
            <person name="Repkova J."/>
        </authorList>
    </citation>
    <scope>NUCLEOTIDE SEQUENCE [LARGE SCALE GENOMIC DNA]</scope>
    <source>
        <strain evidence="4">cv. Tatra</strain>
        <tissue evidence="3">Young leaves</tissue>
    </source>
</reference>
<dbReference type="EMBL" id="ASHM01024990">
    <property type="protein sequence ID" value="PNX72697.1"/>
    <property type="molecule type" value="Genomic_DNA"/>
</dbReference>
<dbReference type="Gene3D" id="2.60.40.1820">
    <property type="match status" value="1"/>
</dbReference>
<evidence type="ECO:0000313" key="4">
    <source>
        <dbReference type="Proteomes" id="UP000236291"/>
    </source>
</evidence>
<keyword evidence="1" id="KW-0472">Membrane</keyword>
<feature type="non-terminal residue" evidence="3">
    <location>
        <position position="322"/>
    </location>
</feature>
<evidence type="ECO:0000313" key="3">
    <source>
        <dbReference type="EMBL" id="PNX72697.1"/>
    </source>
</evidence>
<organism evidence="3 4">
    <name type="scientific">Trifolium pratense</name>
    <name type="common">Red clover</name>
    <dbReference type="NCBI Taxonomy" id="57577"/>
    <lineage>
        <taxon>Eukaryota</taxon>
        <taxon>Viridiplantae</taxon>
        <taxon>Streptophyta</taxon>
        <taxon>Embryophyta</taxon>
        <taxon>Tracheophyta</taxon>
        <taxon>Spermatophyta</taxon>
        <taxon>Magnoliopsida</taxon>
        <taxon>eudicotyledons</taxon>
        <taxon>Gunneridae</taxon>
        <taxon>Pentapetalae</taxon>
        <taxon>rosids</taxon>
        <taxon>fabids</taxon>
        <taxon>Fabales</taxon>
        <taxon>Fabaceae</taxon>
        <taxon>Papilionoideae</taxon>
        <taxon>50 kb inversion clade</taxon>
        <taxon>NPAAA clade</taxon>
        <taxon>Hologalegina</taxon>
        <taxon>IRL clade</taxon>
        <taxon>Trifolieae</taxon>
        <taxon>Trifolium</taxon>
    </lineage>
</organism>
<feature type="transmembrane region" description="Helical" evidence="1">
    <location>
        <begin position="179"/>
        <end position="198"/>
    </location>
</feature>
<keyword evidence="1" id="KW-0812">Transmembrane</keyword>
<feature type="domain" description="Late embryogenesis abundant protein LEA-2 subgroup" evidence="2">
    <location>
        <begin position="100"/>
        <end position="158"/>
    </location>
</feature>
<comment type="caution">
    <text evidence="3">The sequence shown here is derived from an EMBL/GenBank/DDBJ whole genome shotgun (WGS) entry which is preliminary data.</text>
</comment>
<keyword evidence="1" id="KW-1133">Transmembrane helix</keyword>